<dbReference type="Proteomes" id="UP000694417">
    <property type="component" value="Unplaced"/>
</dbReference>
<evidence type="ECO:0000313" key="2">
    <source>
        <dbReference type="Proteomes" id="UP000694417"/>
    </source>
</evidence>
<proteinExistence type="predicted"/>
<reference evidence="1" key="2">
    <citation type="submission" date="2025-09" db="UniProtKB">
        <authorList>
            <consortium name="Ensembl"/>
        </authorList>
    </citation>
    <scope>IDENTIFICATION</scope>
</reference>
<sequence length="56" mass="6270">VPGGLFMLPKQNHLGVFPEKPVQPVRHPGWRRPALILLQPLQGKSNGFSEKKFALL</sequence>
<dbReference type="Ensembl" id="ENSUPAT00010013731.1">
    <property type="protein sequence ID" value="ENSUPAP00010011966.1"/>
    <property type="gene ID" value="ENSUPAG00010009708.1"/>
</dbReference>
<protein>
    <submittedName>
        <fullName evidence="1">Uncharacterized protein</fullName>
    </submittedName>
</protein>
<accession>A0A8D2KGH1</accession>
<organism evidence="1 2">
    <name type="scientific">Urocitellus parryii</name>
    <name type="common">Arctic ground squirrel</name>
    <name type="synonym">Spermophilus parryii</name>
    <dbReference type="NCBI Taxonomy" id="9999"/>
    <lineage>
        <taxon>Eukaryota</taxon>
        <taxon>Metazoa</taxon>
        <taxon>Chordata</taxon>
        <taxon>Craniata</taxon>
        <taxon>Vertebrata</taxon>
        <taxon>Euteleostomi</taxon>
        <taxon>Mammalia</taxon>
        <taxon>Eutheria</taxon>
        <taxon>Euarchontoglires</taxon>
        <taxon>Glires</taxon>
        <taxon>Rodentia</taxon>
        <taxon>Sciuromorpha</taxon>
        <taxon>Sciuridae</taxon>
        <taxon>Xerinae</taxon>
        <taxon>Marmotini</taxon>
        <taxon>Urocitellus</taxon>
    </lineage>
</organism>
<name>A0A8D2KGH1_UROPR</name>
<evidence type="ECO:0000313" key="1">
    <source>
        <dbReference type="Ensembl" id="ENSUPAP00010011966.1"/>
    </source>
</evidence>
<reference evidence="1" key="1">
    <citation type="submission" date="2025-08" db="UniProtKB">
        <authorList>
            <consortium name="Ensembl"/>
        </authorList>
    </citation>
    <scope>IDENTIFICATION</scope>
</reference>
<keyword evidence="2" id="KW-1185">Reference proteome</keyword>
<dbReference type="AlphaFoldDB" id="A0A8D2KGH1"/>